<dbReference type="AlphaFoldDB" id="A0AAD4SH86"/>
<name>A0AAD4SH86_9MAGN</name>
<evidence type="ECO:0000313" key="1">
    <source>
        <dbReference type="EMBL" id="KAI3907703.1"/>
    </source>
</evidence>
<keyword evidence="2" id="KW-1185">Reference proteome</keyword>
<dbReference type="Proteomes" id="UP001202328">
    <property type="component" value="Unassembled WGS sequence"/>
</dbReference>
<protein>
    <submittedName>
        <fullName evidence="1">Uncharacterized protein</fullName>
    </submittedName>
</protein>
<dbReference type="EMBL" id="JAJJMB010010581">
    <property type="protein sequence ID" value="KAI3907703.1"/>
    <property type="molecule type" value="Genomic_DNA"/>
</dbReference>
<sequence length="109" mass="12754">MRSFVRCEGKNLWDVRFGHIGRYWAKMNWKGLIMLVSQLKKEDLMDDEEATEVLHEVYGYVEEVDILVELLAGINGFAISETNFFKSTIMASSMDDHKQLQGRSKWDLY</sequence>
<evidence type="ECO:0000313" key="2">
    <source>
        <dbReference type="Proteomes" id="UP001202328"/>
    </source>
</evidence>
<proteinExistence type="predicted"/>
<organism evidence="1 2">
    <name type="scientific">Papaver atlanticum</name>
    <dbReference type="NCBI Taxonomy" id="357466"/>
    <lineage>
        <taxon>Eukaryota</taxon>
        <taxon>Viridiplantae</taxon>
        <taxon>Streptophyta</taxon>
        <taxon>Embryophyta</taxon>
        <taxon>Tracheophyta</taxon>
        <taxon>Spermatophyta</taxon>
        <taxon>Magnoliopsida</taxon>
        <taxon>Ranunculales</taxon>
        <taxon>Papaveraceae</taxon>
        <taxon>Papaveroideae</taxon>
        <taxon>Papaver</taxon>
    </lineage>
</organism>
<comment type="caution">
    <text evidence="1">The sequence shown here is derived from an EMBL/GenBank/DDBJ whole genome shotgun (WGS) entry which is preliminary data.</text>
</comment>
<reference evidence="1" key="1">
    <citation type="submission" date="2022-04" db="EMBL/GenBank/DDBJ databases">
        <title>A functionally conserved STORR gene fusion in Papaver species that diverged 16.8 million years ago.</title>
        <authorList>
            <person name="Catania T."/>
        </authorList>
    </citation>
    <scope>NUCLEOTIDE SEQUENCE</scope>
    <source>
        <strain evidence="1">S-188037</strain>
    </source>
</reference>
<accession>A0AAD4SH86</accession>
<gene>
    <name evidence="1" type="ORF">MKW98_016347</name>
</gene>